<evidence type="ECO:0000313" key="1">
    <source>
        <dbReference type="EMBL" id="TCC28219.1"/>
    </source>
</evidence>
<comment type="caution">
    <text evidence="1">The sequence shown here is derived from an EMBL/GenBank/DDBJ whole genome shotgun (WGS) entry which is preliminary data.</text>
</comment>
<organism evidence="1 2">
    <name type="scientific">Kribbella speibonae</name>
    <dbReference type="NCBI Taxonomy" id="1572660"/>
    <lineage>
        <taxon>Bacteria</taxon>
        <taxon>Bacillati</taxon>
        <taxon>Actinomycetota</taxon>
        <taxon>Actinomycetes</taxon>
        <taxon>Propionibacteriales</taxon>
        <taxon>Kribbellaceae</taxon>
        <taxon>Kribbella</taxon>
    </lineage>
</organism>
<dbReference type="EMBL" id="SJJY01000001">
    <property type="protein sequence ID" value="TCC28219.1"/>
    <property type="molecule type" value="Genomic_DNA"/>
</dbReference>
<name>A0ABY2AEX2_9ACTN</name>
<reference evidence="1 2" key="1">
    <citation type="submission" date="2019-02" db="EMBL/GenBank/DDBJ databases">
        <title>Kribbella capetownensis sp. nov. and Kribbella speibonae sp. nov., isolated from soil.</title>
        <authorList>
            <person name="Curtis S.M."/>
            <person name="Norton I."/>
            <person name="Everest G.J."/>
            <person name="Meyers P.R."/>
        </authorList>
    </citation>
    <scope>NUCLEOTIDE SEQUENCE [LARGE SCALE GENOMIC DNA]</scope>
    <source>
        <strain evidence="1 2">SK5</strain>
    </source>
</reference>
<dbReference type="Proteomes" id="UP000292385">
    <property type="component" value="Unassembled WGS sequence"/>
</dbReference>
<keyword evidence="2" id="KW-1185">Reference proteome</keyword>
<proteinExistence type="predicted"/>
<protein>
    <submittedName>
        <fullName evidence="1">Uncharacterized protein</fullName>
    </submittedName>
</protein>
<sequence length="268" mass="29014">MQLGSVTAAGGHTQTTVVATTPPVVLKTLTTPAVYGAGKVRLSDSFANEQTVNVNRHRYGLVVIDQVLYSSSYHINGAGQIDTTKPRDLVRIGSGWSPYGTLEKAPYARLGGGVVERTTHYAMRTDGTLFRWNARWQLSGTFFGFASVKALALISKTATYDTFLATTRGGRLYTIRIPLTVPARPVVTVVRTATWQRFDALVASRCGQYGTLLLAIDRDTTSAFMYAVGHTNGTATVIKGLGQAPAKYVDPIYFRWTPGPSSDQLNGD</sequence>
<gene>
    <name evidence="1" type="ORF">E0H58_02525</name>
</gene>
<evidence type="ECO:0000313" key="2">
    <source>
        <dbReference type="Proteomes" id="UP000292385"/>
    </source>
</evidence>
<accession>A0ABY2AEX2</accession>